<evidence type="ECO:0000256" key="2">
    <source>
        <dbReference type="ARBA" id="ARBA00022603"/>
    </source>
</evidence>
<dbReference type="GO" id="GO:0032259">
    <property type="term" value="P:methylation"/>
    <property type="evidence" value="ECO:0007669"/>
    <property type="project" value="UniProtKB-KW"/>
</dbReference>
<dbReference type="GO" id="GO:0006396">
    <property type="term" value="P:RNA processing"/>
    <property type="evidence" value="ECO:0007669"/>
    <property type="project" value="InterPro"/>
</dbReference>
<dbReference type="SUPFAM" id="SSF55315">
    <property type="entry name" value="L30e-like"/>
    <property type="match status" value="1"/>
</dbReference>
<dbReference type="SUPFAM" id="SSF75217">
    <property type="entry name" value="alpha/beta knot"/>
    <property type="match status" value="1"/>
</dbReference>
<dbReference type="GO" id="GO:0005737">
    <property type="term" value="C:cytoplasm"/>
    <property type="evidence" value="ECO:0007669"/>
    <property type="project" value="UniProtKB-ARBA"/>
</dbReference>
<dbReference type="RefSeq" id="WP_008476924.1">
    <property type="nucleotide sequence ID" value="NZ_CAGS01000165.1"/>
</dbReference>
<dbReference type="InterPro" id="IPR051259">
    <property type="entry name" value="rRNA_Methyltransferase"/>
</dbReference>
<dbReference type="SMART" id="SM00967">
    <property type="entry name" value="SpoU_sub_bind"/>
    <property type="match status" value="1"/>
</dbReference>
<dbReference type="OrthoDB" id="9794400at2"/>
<organism evidence="5 6">
    <name type="scientific">Nitrolancea hollandica Lb</name>
    <dbReference type="NCBI Taxonomy" id="1129897"/>
    <lineage>
        <taxon>Bacteria</taxon>
        <taxon>Pseudomonadati</taxon>
        <taxon>Thermomicrobiota</taxon>
        <taxon>Thermomicrobia</taxon>
        <taxon>Sphaerobacterales</taxon>
        <taxon>Sphaerobacterineae</taxon>
        <taxon>Sphaerobacteraceae</taxon>
        <taxon>Nitrolancea</taxon>
    </lineage>
</organism>
<dbReference type="InterPro" id="IPR029026">
    <property type="entry name" value="tRNA_m1G_MTases_N"/>
</dbReference>
<dbReference type="GO" id="GO:0008173">
    <property type="term" value="F:RNA methyltransferase activity"/>
    <property type="evidence" value="ECO:0007669"/>
    <property type="project" value="InterPro"/>
</dbReference>
<dbReference type="Gene3D" id="3.30.1330.30">
    <property type="match status" value="1"/>
</dbReference>
<dbReference type="CDD" id="cd18095">
    <property type="entry name" value="SpoU-like_rRNA-MTase"/>
    <property type="match status" value="1"/>
</dbReference>
<gene>
    <name evidence="5" type="ORF">NITHO_2470003</name>
</gene>
<dbReference type="EMBL" id="CAGS01000165">
    <property type="protein sequence ID" value="CCF83573.1"/>
    <property type="molecule type" value="Genomic_DNA"/>
</dbReference>
<dbReference type="InterPro" id="IPR001537">
    <property type="entry name" value="SpoU_MeTrfase"/>
</dbReference>
<evidence type="ECO:0000256" key="1">
    <source>
        <dbReference type="ARBA" id="ARBA00007228"/>
    </source>
</evidence>
<dbReference type="InterPro" id="IPR029064">
    <property type="entry name" value="Ribosomal_eL30-like_sf"/>
</dbReference>
<dbReference type="InterPro" id="IPR029028">
    <property type="entry name" value="Alpha/beta_knot_MTases"/>
</dbReference>
<keyword evidence="3 5" id="KW-0808">Transferase</keyword>
<proteinExistence type="inferred from homology"/>
<evidence type="ECO:0000313" key="6">
    <source>
        <dbReference type="Proteomes" id="UP000004221"/>
    </source>
</evidence>
<dbReference type="InterPro" id="IPR053888">
    <property type="entry name" value="MRM3-like_sub_bind"/>
</dbReference>
<comment type="caution">
    <text evidence="5">The sequence shown here is derived from an EMBL/GenBank/DDBJ whole genome shotgun (WGS) entry which is preliminary data.</text>
</comment>
<dbReference type="Pfam" id="PF22435">
    <property type="entry name" value="MRM3-like_sub_bind"/>
    <property type="match status" value="1"/>
</dbReference>
<evidence type="ECO:0000313" key="5">
    <source>
        <dbReference type="EMBL" id="CCF83573.1"/>
    </source>
</evidence>
<comment type="similarity">
    <text evidence="1">Belongs to the class IV-like SAM-binding methyltransferase superfamily. RNA methyltransferase TrmH family.</text>
</comment>
<dbReference type="PANTHER" id="PTHR43191:SF2">
    <property type="entry name" value="RRNA METHYLTRANSFERASE 3, MITOCHONDRIAL"/>
    <property type="match status" value="1"/>
</dbReference>
<protein>
    <submittedName>
        <fullName evidence="5">tRNA/rRNA methyltransferase (SpoU)</fullName>
    </submittedName>
</protein>
<sequence length="266" mass="27952">MAPFGPVITSPRNPQVKLARALSRRQIRAQERAFLVEGVRAIEDALGSGAVPLTLFYVSDTADPRVHTIASAAAESGTQVLPSTEPVLHSITETEHPQGVAAIFPMPELEIVVAPGTQPLVVVADTIRDPGNLGTLIRSALGSGANALFVTPGTVDPFNPKVVRSGMSAHFRLPIRSYSWEELAGVIPEFGQRIAAEATARTSYDSIDWTQASSLIVGNETAGLSPEARALATGFASIPLLGGLESLNAGIAGSVILFEAARQRRA</sequence>
<evidence type="ECO:0000256" key="3">
    <source>
        <dbReference type="ARBA" id="ARBA00022679"/>
    </source>
</evidence>
<keyword evidence="2 5" id="KW-0489">Methyltransferase</keyword>
<accession>I4EFW1</accession>
<feature type="domain" description="RNA 2-O ribose methyltransferase substrate binding" evidence="4">
    <location>
        <begin position="35"/>
        <end position="110"/>
    </location>
</feature>
<dbReference type="GO" id="GO:0003723">
    <property type="term" value="F:RNA binding"/>
    <property type="evidence" value="ECO:0007669"/>
    <property type="project" value="InterPro"/>
</dbReference>
<dbReference type="PANTHER" id="PTHR43191">
    <property type="entry name" value="RRNA METHYLTRANSFERASE 3"/>
    <property type="match status" value="1"/>
</dbReference>
<evidence type="ECO:0000259" key="4">
    <source>
        <dbReference type="SMART" id="SM00967"/>
    </source>
</evidence>
<dbReference type="AlphaFoldDB" id="I4EFW1"/>
<dbReference type="Proteomes" id="UP000004221">
    <property type="component" value="Unassembled WGS sequence"/>
</dbReference>
<reference evidence="5 6" key="1">
    <citation type="journal article" date="2012" name="ISME J.">
        <title>Nitrification expanded: discovery, physiology and genomics of a nitrite-oxidizing bacterium from the phylum Chloroflexi.</title>
        <authorList>
            <person name="Sorokin D.Y."/>
            <person name="Lucker S."/>
            <person name="Vejmelkova D."/>
            <person name="Kostrikina N.A."/>
            <person name="Kleerebezem R."/>
            <person name="Rijpstra W.I."/>
            <person name="Damste J.S."/>
            <person name="Le Paslier D."/>
            <person name="Muyzer G."/>
            <person name="Wagner M."/>
            <person name="van Loosdrecht M.C."/>
            <person name="Daims H."/>
        </authorList>
    </citation>
    <scope>NUCLEOTIDE SEQUENCE [LARGE SCALE GENOMIC DNA]</scope>
    <source>
        <strain evidence="6">none</strain>
    </source>
</reference>
<dbReference type="Gene3D" id="3.40.1280.10">
    <property type="match status" value="1"/>
</dbReference>
<dbReference type="InterPro" id="IPR013123">
    <property type="entry name" value="SpoU_subst-bd"/>
</dbReference>
<name>I4EFW1_9BACT</name>
<keyword evidence="6" id="KW-1185">Reference proteome</keyword>
<dbReference type="Pfam" id="PF00588">
    <property type="entry name" value="SpoU_methylase"/>
    <property type="match status" value="1"/>
</dbReference>